<proteinExistence type="predicted"/>
<organism evidence="2 3">
    <name type="scientific">Glossina pallidipes</name>
    <name type="common">Tsetse fly</name>
    <dbReference type="NCBI Taxonomy" id="7398"/>
    <lineage>
        <taxon>Eukaryota</taxon>
        <taxon>Metazoa</taxon>
        <taxon>Ecdysozoa</taxon>
        <taxon>Arthropoda</taxon>
        <taxon>Hexapoda</taxon>
        <taxon>Insecta</taxon>
        <taxon>Pterygota</taxon>
        <taxon>Neoptera</taxon>
        <taxon>Endopterygota</taxon>
        <taxon>Diptera</taxon>
        <taxon>Brachycera</taxon>
        <taxon>Muscomorpha</taxon>
        <taxon>Hippoboscoidea</taxon>
        <taxon>Glossinidae</taxon>
        <taxon>Glossina</taxon>
    </lineage>
</organism>
<keyword evidence="3" id="KW-1185">Reference proteome</keyword>
<feature type="signal peptide" evidence="1">
    <location>
        <begin position="1"/>
        <end position="19"/>
    </location>
</feature>
<reference evidence="3" key="1">
    <citation type="submission" date="2014-03" db="EMBL/GenBank/DDBJ databases">
        <authorList>
            <person name="Aksoy S."/>
            <person name="Warren W."/>
            <person name="Wilson R.K."/>
        </authorList>
    </citation>
    <scope>NUCLEOTIDE SEQUENCE [LARGE SCALE GENOMIC DNA]</scope>
    <source>
        <strain evidence="3">IAEA</strain>
    </source>
</reference>
<sequence>MGNKLPLLSTFLFVSPLWRQLVSELEFSLSSFSSLSSFIFSHTSASCCKISFFLYSANRSSISISLAVVSTGFAEPKTFSEDTPHDLMKLSDLFDGFSSNSASGCATISGRGSVRGFKFNFGLSCTDSSINDKALEDCLFGETSGILERLPALQEPGLLMSTLNLE</sequence>
<evidence type="ECO:0000313" key="2">
    <source>
        <dbReference type="EnsemblMetazoa" id="GPAI028249-PA"/>
    </source>
</evidence>
<keyword evidence="1" id="KW-0732">Signal</keyword>
<feature type="chain" id="PRO_5008403273" evidence="1">
    <location>
        <begin position="20"/>
        <end position="166"/>
    </location>
</feature>
<accession>A0A1A9ZXK2</accession>
<dbReference type="Proteomes" id="UP000092445">
    <property type="component" value="Unassembled WGS sequence"/>
</dbReference>
<dbReference type="AlphaFoldDB" id="A0A1A9ZXK2"/>
<dbReference type="VEuPathDB" id="VectorBase:GPAI028249"/>
<reference evidence="2" key="2">
    <citation type="submission" date="2020-05" db="UniProtKB">
        <authorList>
            <consortium name="EnsemblMetazoa"/>
        </authorList>
    </citation>
    <scope>IDENTIFICATION</scope>
    <source>
        <strain evidence="2">IAEA</strain>
    </source>
</reference>
<evidence type="ECO:0000313" key="3">
    <source>
        <dbReference type="Proteomes" id="UP000092445"/>
    </source>
</evidence>
<name>A0A1A9ZXK2_GLOPL</name>
<dbReference type="EnsemblMetazoa" id="GPAI028249-RA">
    <property type="protein sequence ID" value="GPAI028249-PA"/>
    <property type="gene ID" value="GPAI028249"/>
</dbReference>
<evidence type="ECO:0000256" key="1">
    <source>
        <dbReference type="SAM" id="SignalP"/>
    </source>
</evidence>
<protein>
    <submittedName>
        <fullName evidence="2">Uncharacterized protein</fullName>
    </submittedName>
</protein>